<dbReference type="SMART" id="SM00880">
    <property type="entry name" value="CHAD"/>
    <property type="match status" value="1"/>
</dbReference>
<evidence type="ECO:0000313" key="3">
    <source>
        <dbReference type="Proteomes" id="UP001196870"/>
    </source>
</evidence>
<protein>
    <submittedName>
        <fullName evidence="2">CHAD domain-containing protein</fullName>
    </submittedName>
</protein>
<feature type="domain" description="CHAD" evidence="1">
    <location>
        <begin position="222"/>
        <end position="511"/>
    </location>
</feature>
<dbReference type="InterPro" id="IPR038186">
    <property type="entry name" value="CHAD_dom_sf"/>
</dbReference>
<dbReference type="RefSeq" id="WP_211855919.1">
    <property type="nucleotide sequence ID" value="NZ_JAAGBB010000049.1"/>
</dbReference>
<dbReference type="PROSITE" id="PS51708">
    <property type="entry name" value="CHAD"/>
    <property type="match status" value="1"/>
</dbReference>
<dbReference type="Gene3D" id="1.40.20.10">
    <property type="entry name" value="CHAD domain"/>
    <property type="match status" value="1"/>
</dbReference>
<proteinExistence type="predicted"/>
<evidence type="ECO:0000259" key="1">
    <source>
        <dbReference type="PROSITE" id="PS51708"/>
    </source>
</evidence>
<dbReference type="InterPro" id="IPR007899">
    <property type="entry name" value="CHAD_dom"/>
</dbReference>
<reference evidence="3" key="1">
    <citation type="journal article" date="2021" name="Syst. Appl. Microbiol.">
        <title>Roseomonas hellenica sp. nov., isolated from roots of wild-growing Alkanna tinctoria.</title>
        <authorList>
            <person name="Rat A."/>
            <person name="Naranjo H.D."/>
            <person name="Lebbe L."/>
            <person name="Cnockaert M."/>
            <person name="Krigas N."/>
            <person name="Grigoriadou K."/>
            <person name="Maloupa E."/>
            <person name="Willems A."/>
        </authorList>
    </citation>
    <scope>NUCLEOTIDE SEQUENCE [LARGE SCALE GENOMIC DNA]</scope>
    <source>
        <strain evidence="3">LMG 31523</strain>
    </source>
</reference>
<dbReference type="PANTHER" id="PTHR39339">
    <property type="entry name" value="SLR1444 PROTEIN"/>
    <property type="match status" value="1"/>
</dbReference>
<evidence type="ECO:0000313" key="2">
    <source>
        <dbReference type="EMBL" id="MBR0668142.1"/>
    </source>
</evidence>
<dbReference type="Pfam" id="PF05235">
    <property type="entry name" value="CHAD"/>
    <property type="match status" value="1"/>
</dbReference>
<keyword evidence="3" id="KW-1185">Reference proteome</keyword>
<organism evidence="2 3">
    <name type="scientific">Plastoroseomonas hellenica</name>
    <dbReference type="NCBI Taxonomy" id="2687306"/>
    <lineage>
        <taxon>Bacteria</taxon>
        <taxon>Pseudomonadati</taxon>
        <taxon>Pseudomonadota</taxon>
        <taxon>Alphaproteobacteria</taxon>
        <taxon>Acetobacterales</taxon>
        <taxon>Acetobacteraceae</taxon>
        <taxon>Plastoroseomonas</taxon>
    </lineage>
</organism>
<name>A0ABS5F6G1_9PROT</name>
<comment type="caution">
    <text evidence="2">The sequence shown here is derived from an EMBL/GenBank/DDBJ whole genome shotgun (WGS) entry which is preliminary data.</text>
</comment>
<dbReference type="PANTHER" id="PTHR39339:SF1">
    <property type="entry name" value="CHAD DOMAIN-CONTAINING PROTEIN"/>
    <property type="match status" value="1"/>
</dbReference>
<sequence length="511" mass="53935">MVARTGIEMPLPDIALPAPAESPSVPSLTIELALPAEAAGRLTRLPAIGTRRLGRSRGGAETLIWFDTPQGALAEAGLALEQGARGARRLLVTLPAANAPWHPGLPPAPAAEDAMPAAAAAGPLVALAAFHGRKLGFALSHAAGEVEALLLTGKLRAVADEHPVARLTLTGPATAVLAIAREIAAELPALPPAAALAEEARALAQGDRPRLRRKGAPDPGTATTVEEALALAVGHLAEVVLALAPGARADAGPEAVHQMRVGLRRLRSVLKLFRRAADGPAPKALEAGLKTLLGFLGPARDWDVFTLGIGRAISEAMPEERAVAALLDAAEGRRQAAYAALERFLHSPDYRLLAWELTGFVAEARWREEASEEALTLLASPLQPFAEALLAKRWKGLAEDGAVMAEMDDERLHEMRLDAKRLRYAAELFAPLWAGRRSRRFLKRLAAVQEALGLANDAVVAGALAASLANGRAERAYAIGIVTGWARGRVGRVRQEATETWDDLDATGAFW</sequence>
<gene>
    <name evidence="2" type="ORF">GXW71_27560</name>
</gene>
<dbReference type="Proteomes" id="UP001196870">
    <property type="component" value="Unassembled WGS sequence"/>
</dbReference>
<accession>A0ABS5F6G1</accession>
<dbReference type="EMBL" id="JAAGBB010000049">
    <property type="protein sequence ID" value="MBR0668142.1"/>
    <property type="molecule type" value="Genomic_DNA"/>
</dbReference>